<dbReference type="AlphaFoldDB" id="K2JKA7"/>
<name>K2JKA7_9GAMM</name>
<reference evidence="2 3" key="1">
    <citation type="journal article" date="2012" name="J. Bacteriol.">
        <title>Genome Sequence of Gallaecimonas xiamenensis Type Strain 3-C-1.</title>
        <authorList>
            <person name="Lai Q."/>
            <person name="Wang L."/>
            <person name="Wang W."/>
            <person name="Shao Z."/>
        </authorList>
    </citation>
    <scope>NUCLEOTIDE SEQUENCE [LARGE SCALE GENOMIC DNA]</scope>
    <source>
        <strain evidence="2 3">3-C-1</strain>
    </source>
</reference>
<dbReference type="SUPFAM" id="SSF53850">
    <property type="entry name" value="Periplasmic binding protein-like II"/>
    <property type="match status" value="1"/>
</dbReference>
<dbReference type="PANTHER" id="PTHR35936">
    <property type="entry name" value="MEMBRANE-BOUND LYTIC MUREIN TRANSGLYCOSYLASE F"/>
    <property type="match status" value="1"/>
</dbReference>
<dbReference type="Proteomes" id="UP000006755">
    <property type="component" value="Unassembled WGS sequence"/>
</dbReference>
<gene>
    <name evidence="2" type="ORF">B3C1_08366</name>
</gene>
<dbReference type="RefSeq" id="WP_008484179.1">
    <property type="nucleotide sequence ID" value="NZ_AMRI01000010.1"/>
</dbReference>
<sequence>MRSILALLLLLPSLSWADVLKITSLEWPPYAGAQLPGQGTMISRVRDALATQGHQLEVHFLPWQRALLLVNQDADYLAYGPEYQDVERDKGYYTSDSIASGPLGIAYRREKPLFWRSPSDLYPFRIGIVRDYVNTQSFDDAVAAGLQKVDLADSDRQNLLKLAYGRVDAVVVDGQVMAYWLAHDDKLKPFAEDLVMAPRLLEDKRLFLNFRRSPEGKRWRDILNQGLKALPLAR</sequence>
<dbReference type="PANTHER" id="PTHR35936:SF25">
    <property type="entry name" value="ABC TRANSPORTER SUBSTRATE-BINDING PROTEIN"/>
    <property type="match status" value="1"/>
</dbReference>
<dbReference type="STRING" id="745411.B3C1_08366"/>
<proteinExistence type="inferred from homology"/>
<evidence type="ECO:0000313" key="3">
    <source>
        <dbReference type="Proteomes" id="UP000006755"/>
    </source>
</evidence>
<accession>K2JKA7</accession>
<comment type="similarity">
    <text evidence="1">Belongs to the bacterial solute-binding protein 3 family.</text>
</comment>
<dbReference type="EMBL" id="AMRI01000010">
    <property type="protein sequence ID" value="EKE74887.1"/>
    <property type="molecule type" value="Genomic_DNA"/>
</dbReference>
<keyword evidence="3" id="KW-1185">Reference proteome</keyword>
<dbReference type="eggNOG" id="COG0834">
    <property type="taxonomic scope" value="Bacteria"/>
</dbReference>
<dbReference type="OrthoDB" id="5296159at2"/>
<dbReference type="Gene3D" id="3.40.190.10">
    <property type="entry name" value="Periplasmic binding protein-like II"/>
    <property type="match status" value="2"/>
</dbReference>
<evidence type="ECO:0000313" key="2">
    <source>
        <dbReference type="EMBL" id="EKE74887.1"/>
    </source>
</evidence>
<comment type="caution">
    <text evidence="2">The sequence shown here is derived from an EMBL/GenBank/DDBJ whole genome shotgun (WGS) entry which is preliminary data.</text>
</comment>
<evidence type="ECO:0000256" key="1">
    <source>
        <dbReference type="ARBA" id="ARBA00010333"/>
    </source>
</evidence>
<organism evidence="2 3">
    <name type="scientific">Gallaecimonas xiamenensis 3-C-1</name>
    <dbReference type="NCBI Taxonomy" id="745411"/>
    <lineage>
        <taxon>Bacteria</taxon>
        <taxon>Pseudomonadati</taxon>
        <taxon>Pseudomonadota</taxon>
        <taxon>Gammaproteobacteria</taxon>
        <taxon>Enterobacterales</taxon>
        <taxon>Gallaecimonadaceae</taxon>
        <taxon>Gallaecimonas</taxon>
    </lineage>
</organism>
<dbReference type="PATRIC" id="fig|745411.4.peg.1632"/>
<protein>
    <submittedName>
        <fullName evidence="2">ABC transporter</fullName>
    </submittedName>
</protein>